<evidence type="ECO:0000313" key="2">
    <source>
        <dbReference type="Proteomes" id="UP000828941"/>
    </source>
</evidence>
<keyword evidence="2" id="KW-1185">Reference proteome</keyword>
<evidence type="ECO:0000313" key="1">
    <source>
        <dbReference type="EMBL" id="KAI4351630.1"/>
    </source>
</evidence>
<accession>A0ACB9PTG3</accession>
<gene>
    <name evidence="1" type="ORF">L6164_005973</name>
</gene>
<dbReference type="EMBL" id="CM039428">
    <property type="protein sequence ID" value="KAI4351630.1"/>
    <property type="molecule type" value="Genomic_DNA"/>
</dbReference>
<dbReference type="Proteomes" id="UP000828941">
    <property type="component" value="Chromosome 3"/>
</dbReference>
<sequence>MARAGTLVSEIEVKVSADHFYDTMKGKKESRVHEVSPDHIHQVDVHEGDWETSGSVKQLTFAVGDTIETLKEKIEFDDENKKITYTVLEGDLMKHYKSYKVILHVTPKGEGSLVKWSFLYEKVDESAPEPTKYNDLLLKVTKDLEIHLLQA</sequence>
<organism evidence="1 2">
    <name type="scientific">Bauhinia variegata</name>
    <name type="common">Purple orchid tree</name>
    <name type="synonym">Phanera variegata</name>
    <dbReference type="NCBI Taxonomy" id="167791"/>
    <lineage>
        <taxon>Eukaryota</taxon>
        <taxon>Viridiplantae</taxon>
        <taxon>Streptophyta</taxon>
        <taxon>Embryophyta</taxon>
        <taxon>Tracheophyta</taxon>
        <taxon>Spermatophyta</taxon>
        <taxon>Magnoliopsida</taxon>
        <taxon>eudicotyledons</taxon>
        <taxon>Gunneridae</taxon>
        <taxon>Pentapetalae</taxon>
        <taxon>rosids</taxon>
        <taxon>fabids</taxon>
        <taxon>Fabales</taxon>
        <taxon>Fabaceae</taxon>
        <taxon>Cercidoideae</taxon>
        <taxon>Cercideae</taxon>
        <taxon>Bauhiniinae</taxon>
        <taxon>Bauhinia</taxon>
    </lineage>
</organism>
<comment type="caution">
    <text evidence="1">The sequence shown here is derived from an EMBL/GenBank/DDBJ whole genome shotgun (WGS) entry which is preliminary data.</text>
</comment>
<name>A0ACB9PTG3_BAUVA</name>
<protein>
    <submittedName>
        <fullName evidence="1">Uncharacterized protein</fullName>
    </submittedName>
</protein>
<reference evidence="1 2" key="1">
    <citation type="journal article" date="2022" name="DNA Res.">
        <title>Chromosomal-level genome assembly of the orchid tree Bauhinia variegata (Leguminosae; Cercidoideae) supports the allotetraploid origin hypothesis of Bauhinia.</title>
        <authorList>
            <person name="Zhong Y."/>
            <person name="Chen Y."/>
            <person name="Zheng D."/>
            <person name="Pang J."/>
            <person name="Liu Y."/>
            <person name="Luo S."/>
            <person name="Meng S."/>
            <person name="Qian L."/>
            <person name="Wei D."/>
            <person name="Dai S."/>
            <person name="Zhou R."/>
        </authorList>
    </citation>
    <scope>NUCLEOTIDE SEQUENCE [LARGE SCALE GENOMIC DNA]</scope>
    <source>
        <strain evidence="1">BV-YZ2020</strain>
    </source>
</reference>
<proteinExistence type="predicted"/>